<protein>
    <submittedName>
        <fullName evidence="5">Gas vesicle protein GvpL/GvpF</fullName>
    </submittedName>
</protein>
<evidence type="ECO:0000256" key="3">
    <source>
        <dbReference type="ARBA" id="ARBA00035643"/>
    </source>
</evidence>
<comment type="subcellular location">
    <subcellularLocation>
        <location evidence="2">Gas vesicle</location>
    </subcellularLocation>
</comment>
<evidence type="ECO:0000256" key="4">
    <source>
        <dbReference type="SAM" id="MobiDB-lite"/>
    </source>
</evidence>
<organism evidence="5 6">
    <name type="scientific">Kutzneria buriramensis</name>
    <dbReference type="NCBI Taxonomy" id="1045776"/>
    <lineage>
        <taxon>Bacteria</taxon>
        <taxon>Bacillati</taxon>
        <taxon>Actinomycetota</taxon>
        <taxon>Actinomycetes</taxon>
        <taxon>Pseudonocardiales</taxon>
        <taxon>Pseudonocardiaceae</taxon>
        <taxon>Kutzneria</taxon>
    </lineage>
</organism>
<evidence type="ECO:0000313" key="6">
    <source>
        <dbReference type="Proteomes" id="UP000256269"/>
    </source>
</evidence>
<sequence length="224" mass="24758">MIPSSPPAGASSPPNDRPSPDTAVYAYTITRWSPPDPAAPVRVVTHRDIAMLVADVDPAEFTEPAMIGLVRRHHTVVREAFEHGTVLPLRFATMFADDDAVRRLLRECHDEVVATLAAIAGHREWGVRIPRPQTAPAAGISGTDYLALRRRERDGDQLHRRLARHTSRSTVRQPGPGFRLDAVYLVPDQDEDEFLAEVDSIGGEVETTGPWPPYSFSELRTAAR</sequence>
<comment type="caution">
    <text evidence="5">The sequence shown here is derived from an EMBL/GenBank/DDBJ whole genome shotgun (WGS) entry which is preliminary data.</text>
</comment>
<dbReference type="GO" id="GO:0031412">
    <property type="term" value="P:gas vesicle organization"/>
    <property type="evidence" value="ECO:0007669"/>
    <property type="project" value="InterPro"/>
</dbReference>
<gene>
    <name evidence="5" type="ORF">BCF44_107135</name>
</gene>
<keyword evidence="1" id="KW-0304">Gas vesicle</keyword>
<dbReference type="PANTHER" id="PTHR36852">
    <property type="entry name" value="PROTEIN GVPL 2"/>
    <property type="match status" value="1"/>
</dbReference>
<dbReference type="InterPro" id="IPR009430">
    <property type="entry name" value="GvpL/GvpF"/>
</dbReference>
<accession>A0A3E0HHU5</accession>
<dbReference type="Pfam" id="PF06386">
    <property type="entry name" value="GvpL_GvpF"/>
    <property type="match status" value="2"/>
</dbReference>
<dbReference type="EMBL" id="QUNO01000007">
    <property type="protein sequence ID" value="REH46003.1"/>
    <property type="molecule type" value="Genomic_DNA"/>
</dbReference>
<dbReference type="AlphaFoldDB" id="A0A3E0HHU5"/>
<keyword evidence="6" id="KW-1185">Reference proteome</keyword>
<dbReference type="Proteomes" id="UP000256269">
    <property type="component" value="Unassembled WGS sequence"/>
</dbReference>
<dbReference type="RefSeq" id="WP_116176167.1">
    <property type="nucleotide sequence ID" value="NZ_CP144375.1"/>
</dbReference>
<evidence type="ECO:0000313" key="5">
    <source>
        <dbReference type="EMBL" id="REH46003.1"/>
    </source>
</evidence>
<feature type="region of interest" description="Disordered" evidence="4">
    <location>
        <begin position="201"/>
        <end position="224"/>
    </location>
</feature>
<evidence type="ECO:0000256" key="1">
    <source>
        <dbReference type="ARBA" id="ARBA00022987"/>
    </source>
</evidence>
<dbReference type="OrthoDB" id="146444at2"/>
<dbReference type="GO" id="GO:0031411">
    <property type="term" value="C:gas vesicle"/>
    <property type="evidence" value="ECO:0007669"/>
    <property type="project" value="UniProtKB-SubCell"/>
</dbReference>
<dbReference type="PANTHER" id="PTHR36852:SF1">
    <property type="entry name" value="PROTEIN GVPL 2"/>
    <property type="match status" value="1"/>
</dbReference>
<feature type="region of interest" description="Disordered" evidence="4">
    <location>
        <begin position="1"/>
        <end position="22"/>
    </location>
</feature>
<name>A0A3E0HHU5_9PSEU</name>
<evidence type="ECO:0000256" key="2">
    <source>
        <dbReference type="ARBA" id="ARBA00035108"/>
    </source>
</evidence>
<reference evidence="5 6" key="1">
    <citation type="submission" date="2018-08" db="EMBL/GenBank/DDBJ databases">
        <title>Genomic Encyclopedia of Archaeal and Bacterial Type Strains, Phase II (KMG-II): from individual species to whole genera.</title>
        <authorList>
            <person name="Goeker M."/>
        </authorList>
    </citation>
    <scope>NUCLEOTIDE SEQUENCE [LARGE SCALE GENOMIC DNA]</scope>
    <source>
        <strain evidence="5 6">DSM 45791</strain>
    </source>
</reference>
<comment type="similarity">
    <text evidence="3">Belongs to the gas vesicle GvpF/GvpL family.</text>
</comment>
<proteinExistence type="inferred from homology"/>